<dbReference type="KEGG" id="pseg:D3H65_28390"/>
<gene>
    <name evidence="3" type="ORF">D3H65_28390</name>
</gene>
<protein>
    <submittedName>
        <fullName evidence="3">VOC family protein</fullName>
    </submittedName>
</protein>
<evidence type="ECO:0000313" key="3">
    <source>
        <dbReference type="EMBL" id="AXY77662.1"/>
    </source>
</evidence>
<organism evidence="3 4">
    <name type="scientific">Paraflavitalea soli</name>
    <dbReference type="NCBI Taxonomy" id="2315862"/>
    <lineage>
        <taxon>Bacteria</taxon>
        <taxon>Pseudomonadati</taxon>
        <taxon>Bacteroidota</taxon>
        <taxon>Chitinophagia</taxon>
        <taxon>Chitinophagales</taxon>
        <taxon>Chitinophagaceae</taxon>
        <taxon>Paraflavitalea</taxon>
    </lineage>
</organism>
<keyword evidence="1" id="KW-0732">Signal</keyword>
<dbReference type="Pfam" id="PF00903">
    <property type="entry name" value="Glyoxalase"/>
    <property type="match status" value="1"/>
</dbReference>
<dbReference type="PANTHER" id="PTHR21366:SF22">
    <property type="entry name" value="VOC DOMAIN-CONTAINING PROTEIN"/>
    <property type="match status" value="1"/>
</dbReference>
<feature type="signal peptide" evidence="1">
    <location>
        <begin position="1"/>
        <end position="24"/>
    </location>
</feature>
<dbReference type="SUPFAM" id="SSF54593">
    <property type="entry name" value="Glyoxalase/Bleomycin resistance protein/Dihydroxybiphenyl dioxygenase"/>
    <property type="match status" value="1"/>
</dbReference>
<dbReference type="InterPro" id="IPR004360">
    <property type="entry name" value="Glyas_Fos-R_dOase_dom"/>
</dbReference>
<feature type="chain" id="PRO_5017676234" evidence="1">
    <location>
        <begin position="25"/>
        <end position="152"/>
    </location>
</feature>
<proteinExistence type="predicted"/>
<evidence type="ECO:0000256" key="1">
    <source>
        <dbReference type="SAM" id="SignalP"/>
    </source>
</evidence>
<dbReference type="PROSITE" id="PS51819">
    <property type="entry name" value="VOC"/>
    <property type="match status" value="1"/>
</dbReference>
<dbReference type="InterPro" id="IPR037523">
    <property type="entry name" value="VOC_core"/>
</dbReference>
<feature type="domain" description="VOC" evidence="2">
    <location>
        <begin position="30"/>
        <end position="151"/>
    </location>
</feature>
<sequence>MKKILLNSVLACIVLIALPAISFAQSKKPELNHIALSVKNLAKSTSFYSKIIQLDTIPEPFHDGKHTWFSIAAHSHLHLIEYSDPIIVPAKGTHLCFSVGSIEDFIQRLEKNNIPYSNWQGDNKSVTTRVDGVKQLYLQDPDGYWIEINNDK</sequence>
<evidence type="ECO:0000313" key="4">
    <source>
        <dbReference type="Proteomes" id="UP000263900"/>
    </source>
</evidence>
<dbReference type="PANTHER" id="PTHR21366">
    <property type="entry name" value="GLYOXALASE FAMILY PROTEIN"/>
    <property type="match status" value="1"/>
</dbReference>
<evidence type="ECO:0000259" key="2">
    <source>
        <dbReference type="PROSITE" id="PS51819"/>
    </source>
</evidence>
<dbReference type="Proteomes" id="UP000263900">
    <property type="component" value="Chromosome"/>
</dbReference>
<reference evidence="3 4" key="1">
    <citation type="submission" date="2018-09" db="EMBL/GenBank/DDBJ databases">
        <title>Genome sequencing of strain 6GH32-13.</title>
        <authorList>
            <person name="Weon H.-Y."/>
            <person name="Heo J."/>
            <person name="Kwon S.-W."/>
        </authorList>
    </citation>
    <scope>NUCLEOTIDE SEQUENCE [LARGE SCALE GENOMIC DNA]</scope>
    <source>
        <strain evidence="3 4">5GH32-13</strain>
    </source>
</reference>
<dbReference type="AlphaFoldDB" id="A0A3B7MT19"/>
<name>A0A3B7MT19_9BACT</name>
<dbReference type="OrthoDB" id="192739at2"/>
<dbReference type="EMBL" id="CP032157">
    <property type="protein sequence ID" value="AXY77662.1"/>
    <property type="molecule type" value="Genomic_DNA"/>
</dbReference>
<accession>A0A3B7MT19</accession>
<dbReference type="InterPro" id="IPR050383">
    <property type="entry name" value="GlyoxalaseI/FosfomycinResist"/>
</dbReference>
<dbReference type="InterPro" id="IPR029068">
    <property type="entry name" value="Glyas_Bleomycin-R_OHBP_Dase"/>
</dbReference>
<dbReference type="RefSeq" id="WP_119053535.1">
    <property type="nucleotide sequence ID" value="NZ_CP032157.1"/>
</dbReference>
<keyword evidence="4" id="KW-1185">Reference proteome</keyword>
<dbReference type="Gene3D" id="3.10.180.10">
    <property type="entry name" value="2,3-Dihydroxybiphenyl 1,2-Dioxygenase, domain 1"/>
    <property type="match status" value="1"/>
</dbReference>